<organism evidence="1 2">
    <name type="scientific">Waddlia chondrophila (strain ATCC VR-1470 / WSU 86-1044)</name>
    <dbReference type="NCBI Taxonomy" id="716544"/>
    <lineage>
        <taxon>Bacteria</taxon>
        <taxon>Pseudomonadati</taxon>
        <taxon>Chlamydiota</taxon>
        <taxon>Chlamydiia</taxon>
        <taxon>Parachlamydiales</taxon>
        <taxon>Waddliaceae</taxon>
        <taxon>Waddlia</taxon>
    </lineage>
</organism>
<dbReference type="HOGENOM" id="CLU_505204_0_0_0"/>
<protein>
    <submittedName>
        <fullName evidence="1">Uncharacterized protein</fullName>
    </submittedName>
</protein>
<name>D6YU59_WADCW</name>
<evidence type="ECO:0000313" key="1">
    <source>
        <dbReference type="EMBL" id="ADI37670.1"/>
    </source>
</evidence>
<dbReference type="EMBL" id="CP001928">
    <property type="protein sequence ID" value="ADI37670.1"/>
    <property type="molecule type" value="Genomic_DNA"/>
</dbReference>
<proteinExistence type="predicted"/>
<accession>D6YU59</accession>
<keyword evidence="2" id="KW-1185">Reference proteome</keyword>
<gene>
    <name evidence="1" type="ordered locus">wcw_0295</name>
</gene>
<reference evidence="1 2" key="1">
    <citation type="journal article" date="2010" name="PLoS ONE">
        <title>The Waddlia genome: a window into chlamydial biology.</title>
        <authorList>
            <person name="Bertelli C."/>
            <person name="Collyn F."/>
            <person name="Croxatto A."/>
            <person name="Ruckert C."/>
            <person name="Polkinghorne A."/>
            <person name="Kebbi-Beghdadi C."/>
            <person name="Goesmann A."/>
            <person name="Vaughan L."/>
            <person name="Greub G."/>
        </authorList>
    </citation>
    <scope>NUCLEOTIDE SEQUENCE [LARGE SCALE GENOMIC DNA]</scope>
    <source>
        <strain evidence="2">ATCC VR-1470 / WSU 86-1044</strain>
    </source>
</reference>
<dbReference type="Proteomes" id="UP000001505">
    <property type="component" value="Chromosome"/>
</dbReference>
<sequence length="539" mass="62403">MTKRDPKAKLQAALDVLDRFTEEQTPKHLSNLIKPRKGFRIRRIVAFAHHLIAHAIPQKKQDAFSERVERAIDDVKRYHPIISRSKSFEHKTLSSRALESINRYNQLFEPTKRDPWYKKIFSFFSRRSDSPLKKKTAIQISHDSEQCEPAQRAAHAIQNALLKQEEDAFRMKAISLIKKKGIVFSSIESALRNIREAPIYISKSMEQETVSIVTLNQMLTPFPGETIILSGSFKRSSRGMMPTTPISNSFELAASNNHTGHPFPSQHNGWALPDLLIPSNLHRIAEIPLLEELLKKKKIIKEALHNQKPLKKHALALINLKRHAAEENLDTFIKLHEKLFCTLVSAAPSYLIQTDATTVVLNFFEFIKKQFSPYELLSKCWREFNTRYLWPPYRQLHQSWIKQTEPDLFSSDSKKALNAAKKILNETTQEDVESFPPEAEQFFSCMRGVISIPCRNIFLQYFSEQIEFSPPKLNNFEKTLQSLSLTQLQNHISEIESDLPCHPFEKIKCSLTEETELLNRQGQYHPLVEKLENYYTIPE</sequence>
<dbReference type="AlphaFoldDB" id="D6YU59"/>
<dbReference type="KEGG" id="wch:wcw_0295"/>
<dbReference type="OrthoDB" id="21041at2"/>
<dbReference type="STRING" id="716544.wcw_0295"/>
<dbReference type="RefSeq" id="WP_013181398.1">
    <property type="nucleotide sequence ID" value="NC_014225.1"/>
</dbReference>
<dbReference type="eggNOG" id="ENOG5032UU1">
    <property type="taxonomic scope" value="Bacteria"/>
</dbReference>
<evidence type="ECO:0000313" key="2">
    <source>
        <dbReference type="Proteomes" id="UP000001505"/>
    </source>
</evidence>